<name>A0A928WZX9_LEPEC</name>
<reference evidence="2" key="1">
    <citation type="submission" date="2020-10" db="EMBL/GenBank/DDBJ databases">
        <authorList>
            <person name="Castelo-Branco R."/>
            <person name="Eusebio N."/>
            <person name="Adriana R."/>
            <person name="Vieira A."/>
            <person name="Brugerolle De Fraissinette N."/>
            <person name="Rezende De Castro R."/>
            <person name="Schneider M.P."/>
            <person name="Vasconcelos V."/>
            <person name="Leao P.N."/>
        </authorList>
    </citation>
    <scope>NUCLEOTIDE SEQUENCE</scope>
    <source>
        <strain evidence="2">LEGE 11479</strain>
    </source>
</reference>
<dbReference type="RefSeq" id="WP_193991365.1">
    <property type="nucleotide sequence ID" value="NZ_JADEXP010000023.1"/>
</dbReference>
<keyword evidence="3" id="KW-1185">Reference proteome</keyword>
<protein>
    <submittedName>
        <fullName evidence="2">Uncharacterized protein</fullName>
    </submittedName>
</protein>
<evidence type="ECO:0000256" key="1">
    <source>
        <dbReference type="SAM" id="MobiDB-lite"/>
    </source>
</evidence>
<organism evidence="2 3">
    <name type="scientific">Leptolyngbya cf. ectocarpi LEGE 11479</name>
    <dbReference type="NCBI Taxonomy" id="1828722"/>
    <lineage>
        <taxon>Bacteria</taxon>
        <taxon>Bacillati</taxon>
        <taxon>Cyanobacteriota</taxon>
        <taxon>Cyanophyceae</taxon>
        <taxon>Leptolyngbyales</taxon>
        <taxon>Leptolyngbyaceae</taxon>
        <taxon>Leptolyngbya group</taxon>
        <taxon>Leptolyngbya</taxon>
    </lineage>
</organism>
<sequence>MQYSFFQNVVLKTAMPAVLLSLVWQSQQLPARGNSLPVAQSAAQSKVTSAQGWNSVLHVARLSERSQQSLVLQLEVLNKPQTTYANAVYQVFARTRGGRWQEIHTNRGARLIEAASGNYVLTSEVISIAELEEELRAELGDDLRLDDVEINCIASVRYDLAGGGRDIRESFSYKQSYTSIVTTTTTEITQIVGSSTAVVNDHWEERGDHRRNGRRRRRNCNQGIGNGPEGCDPGNSRPHGGSNDEGGRRPGRRR</sequence>
<dbReference type="Proteomes" id="UP000615026">
    <property type="component" value="Unassembled WGS sequence"/>
</dbReference>
<comment type="caution">
    <text evidence="2">The sequence shown here is derived from an EMBL/GenBank/DDBJ whole genome shotgun (WGS) entry which is preliminary data.</text>
</comment>
<dbReference type="AlphaFoldDB" id="A0A928WZX9"/>
<evidence type="ECO:0000313" key="2">
    <source>
        <dbReference type="EMBL" id="MBE9065927.1"/>
    </source>
</evidence>
<dbReference type="EMBL" id="JADEXP010000023">
    <property type="protein sequence ID" value="MBE9065927.1"/>
    <property type="molecule type" value="Genomic_DNA"/>
</dbReference>
<evidence type="ECO:0000313" key="3">
    <source>
        <dbReference type="Proteomes" id="UP000615026"/>
    </source>
</evidence>
<proteinExistence type="predicted"/>
<feature type="region of interest" description="Disordered" evidence="1">
    <location>
        <begin position="206"/>
        <end position="254"/>
    </location>
</feature>
<accession>A0A928WZX9</accession>
<gene>
    <name evidence="2" type="ORF">IQ260_04605</name>
</gene>